<dbReference type="GO" id="GO:0006383">
    <property type="term" value="P:transcription by RNA polymerase III"/>
    <property type="evidence" value="ECO:0007669"/>
    <property type="project" value="TreeGrafter"/>
</dbReference>
<evidence type="ECO:0000313" key="5">
    <source>
        <dbReference type="EMBL" id="KAF8388305.1"/>
    </source>
</evidence>
<sequence>MEESNEIDVYSLTTEEFQGKGRKKAKAAGVRKNKGKSKRKAEATTVDGENLRDFTEDRDGPRVTVSMFDYSVENHFRAMDMISKLCGEAGDEDFIAGEVERLSSTTTFLREWRHYYYKPRIIRFTCETGSPQGKDVVNGINLPQFSAATVPKMERLSSDTACQKSSKDFVLYAGGPVWALDWCPRAHQSSNCHIKCEFLAVASHPPESSYHKIGAPLTGRGVVQIWCILNDSAEEEESPPPMNKPRGRPKKKEVVKDKSPQPKRPRGRPRKKAIKESLDDLDSDSQFVPALSVQFPEDSSEFLAVSGVVSNTHEHALAKGCDTDAGLETESREGFSLGVSACKSGLTTPKQRRRVKDNSRARSYDDGICQPSSTQNEDNELSITVVQAHNSCGQDPDASSQKVANIGSSEISTTRSHLPTDVALPRLVLCLAHNGKVAWDVKWQPTNVYDLECKHRMGYLAVLLGNGSLEVWEVPLPSAIKVLYSSCRKEGTDPRFVKLEPVFRCSKLKCGNIQSIPLTVEWSPSSPHDLILAGCHDGTVIST</sequence>
<comment type="subcellular location">
    <subcellularLocation>
        <location evidence="1">Nucleus</location>
    </subcellularLocation>
</comment>
<keyword evidence="6" id="KW-1185">Reference proteome</keyword>
<comment type="caution">
    <text evidence="5">The sequence shown here is derived from an EMBL/GenBank/DDBJ whole genome shotgun (WGS) entry which is preliminary data.</text>
</comment>
<dbReference type="EMBL" id="JABCRI010000020">
    <property type="protein sequence ID" value="KAF8388305.1"/>
    <property type="molecule type" value="Genomic_DNA"/>
</dbReference>
<evidence type="ECO:0000256" key="1">
    <source>
        <dbReference type="ARBA" id="ARBA00004123"/>
    </source>
</evidence>
<feature type="compositionally biased region" description="Basic and acidic residues" evidence="4">
    <location>
        <begin position="356"/>
        <end position="365"/>
    </location>
</feature>
<name>A0A834YKK3_TETSI</name>
<proteinExistence type="predicted"/>
<feature type="region of interest" description="Disordered" evidence="4">
    <location>
        <begin position="20"/>
        <end position="45"/>
    </location>
</feature>
<dbReference type="AlphaFoldDB" id="A0A834YKK3"/>
<evidence type="ECO:0000256" key="4">
    <source>
        <dbReference type="SAM" id="MobiDB-lite"/>
    </source>
</evidence>
<dbReference type="Proteomes" id="UP000655225">
    <property type="component" value="Unassembled WGS sequence"/>
</dbReference>
<feature type="region of interest" description="Disordered" evidence="4">
    <location>
        <begin position="347"/>
        <end position="376"/>
    </location>
</feature>
<dbReference type="OrthoDB" id="4703at2759"/>
<keyword evidence="2" id="KW-0804">Transcription</keyword>
<protein>
    <submittedName>
        <fullName evidence="5">Uncharacterized protein</fullName>
    </submittedName>
</protein>
<dbReference type="PANTHER" id="PTHR15052">
    <property type="entry name" value="RNA POLYMERASE III TRANSCRIPTION INITIATION FACTOR COMPLEX SUBUNIT"/>
    <property type="match status" value="1"/>
</dbReference>
<feature type="compositionally biased region" description="Basic residues" evidence="4">
    <location>
        <begin position="20"/>
        <end position="39"/>
    </location>
</feature>
<evidence type="ECO:0000313" key="6">
    <source>
        <dbReference type="Proteomes" id="UP000655225"/>
    </source>
</evidence>
<dbReference type="InterPro" id="IPR052416">
    <property type="entry name" value="GTF3C_component"/>
</dbReference>
<reference evidence="5 6" key="1">
    <citation type="submission" date="2020-04" db="EMBL/GenBank/DDBJ databases">
        <title>Plant Genome Project.</title>
        <authorList>
            <person name="Zhang R.-G."/>
        </authorList>
    </citation>
    <scope>NUCLEOTIDE SEQUENCE [LARGE SCALE GENOMIC DNA]</scope>
    <source>
        <strain evidence="5">YNK0</strain>
        <tissue evidence="5">Leaf</tissue>
    </source>
</reference>
<dbReference type="PANTHER" id="PTHR15052:SF2">
    <property type="entry name" value="GENERAL TRANSCRIPTION FACTOR 3C POLYPEPTIDE 2"/>
    <property type="match status" value="1"/>
</dbReference>
<dbReference type="OMA" id="NTHEHAL"/>
<feature type="compositionally biased region" description="Basic residues" evidence="4">
    <location>
        <begin position="261"/>
        <end position="273"/>
    </location>
</feature>
<keyword evidence="3" id="KW-0539">Nucleus</keyword>
<dbReference type="GO" id="GO:0000127">
    <property type="term" value="C:transcription factor TFIIIC complex"/>
    <property type="evidence" value="ECO:0007669"/>
    <property type="project" value="TreeGrafter"/>
</dbReference>
<accession>A0A834YKK3</accession>
<evidence type="ECO:0000256" key="2">
    <source>
        <dbReference type="ARBA" id="ARBA00023163"/>
    </source>
</evidence>
<evidence type="ECO:0000256" key="3">
    <source>
        <dbReference type="ARBA" id="ARBA00023242"/>
    </source>
</evidence>
<organism evidence="5 6">
    <name type="scientific">Tetracentron sinense</name>
    <name type="common">Spur-leaf</name>
    <dbReference type="NCBI Taxonomy" id="13715"/>
    <lineage>
        <taxon>Eukaryota</taxon>
        <taxon>Viridiplantae</taxon>
        <taxon>Streptophyta</taxon>
        <taxon>Embryophyta</taxon>
        <taxon>Tracheophyta</taxon>
        <taxon>Spermatophyta</taxon>
        <taxon>Magnoliopsida</taxon>
        <taxon>Trochodendrales</taxon>
        <taxon>Trochodendraceae</taxon>
        <taxon>Tetracentron</taxon>
    </lineage>
</organism>
<feature type="region of interest" description="Disordered" evidence="4">
    <location>
        <begin position="234"/>
        <end position="281"/>
    </location>
</feature>
<gene>
    <name evidence="5" type="ORF">HHK36_026971</name>
</gene>
<dbReference type="GO" id="GO:0005634">
    <property type="term" value="C:nucleus"/>
    <property type="evidence" value="ECO:0007669"/>
    <property type="project" value="UniProtKB-SubCell"/>
</dbReference>